<organism evidence="1 2">
    <name type="scientific">Lindgomyces ingoldianus</name>
    <dbReference type="NCBI Taxonomy" id="673940"/>
    <lineage>
        <taxon>Eukaryota</taxon>
        <taxon>Fungi</taxon>
        <taxon>Dikarya</taxon>
        <taxon>Ascomycota</taxon>
        <taxon>Pezizomycotina</taxon>
        <taxon>Dothideomycetes</taxon>
        <taxon>Pleosporomycetidae</taxon>
        <taxon>Pleosporales</taxon>
        <taxon>Lindgomycetaceae</taxon>
        <taxon>Lindgomyces</taxon>
    </lineage>
</organism>
<dbReference type="Proteomes" id="UP000799755">
    <property type="component" value="Unassembled WGS sequence"/>
</dbReference>
<name>A0ACB6R607_9PLEO</name>
<comment type="caution">
    <text evidence="1">The sequence shown here is derived from an EMBL/GenBank/DDBJ whole genome shotgun (WGS) entry which is preliminary data.</text>
</comment>
<keyword evidence="2" id="KW-1185">Reference proteome</keyword>
<accession>A0ACB6R607</accession>
<sequence>MWDYLGATRWSCGEQIVSTHRWEVATGRERGGKDLLTLQRARVAVNLLIRQVFGFGGGGLCEQRVWRVSWLLSREVSTPRSTLGSDELSSAQFASPRYNILLAGVNAGVNPRCCCVNKSSGVPCQPHSQKANLVGSITRVRPWARPVYTPLSWMGWHACRWEKMTGALRGAPARQQQHHRHTSYLHDIIPALNWRKTIPCIGSRMATNAWGCTSNLLENWWCGGGSLVSAFRAVAASIRSQRNSSPSSPTGCIMPLHDLGMFVTSFTSYICYFFRKDDAQHRSPYPLQNSREGKGKLQGLECSKKELGEYILAKYCSL</sequence>
<evidence type="ECO:0000313" key="2">
    <source>
        <dbReference type="Proteomes" id="UP000799755"/>
    </source>
</evidence>
<dbReference type="EMBL" id="MU003497">
    <property type="protein sequence ID" value="KAF2474495.1"/>
    <property type="molecule type" value="Genomic_DNA"/>
</dbReference>
<protein>
    <submittedName>
        <fullName evidence="1">Uncharacterized protein</fullName>
    </submittedName>
</protein>
<proteinExistence type="predicted"/>
<reference evidence="1" key="1">
    <citation type="journal article" date="2020" name="Stud. Mycol.">
        <title>101 Dothideomycetes genomes: a test case for predicting lifestyles and emergence of pathogens.</title>
        <authorList>
            <person name="Haridas S."/>
            <person name="Albert R."/>
            <person name="Binder M."/>
            <person name="Bloem J."/>
            <person name="Labutti K."/>
            <person name="Salamov A."/>
            <person name="Andreopoulos B."/>
            <person name="Baker S."/>
            <person name="Barry K."/>
            <person name="Bills G."/>
            <person name="Bluhm B."/>
            <person name="Cannon C."/>
            <person name="Castanera R."/>
            <person name="Culley D."/>
            <person name="Daum C."/>
            <person name="Ezra D."/>
            <person name="Gonzalez J."/>
            <person name="Henrissat B."/>
            <person name="Kuo A."/>
            <person name="Liang C."/>
            <person name="Lipzen A."/>
            <person name="Lutzoni F."/>
            <person name="Magnuson J."/>
            <person name="Mondo S."/>
            <person name="Nolan M."/>
            <person name="Ohm R."/>
            <person name="Pangilinan J."/>
            <person name="Park H.-J."/>
            <person name="Ramirez L."/>
            <person name="Alfaro M."/>
            <person name="Sun H."/>
            <person name="Tritt A."/>
            <person name="Yoshinaga Y."/>
            <person name="Zwiers L.-H."/>
            <person name="Turgeon B."/>
            <person name="Goodwin S."/>
            <person name="Spatafora J."/>
            <person name="Crous P."/>
            <person name="Grigoriev I."/>
        </authorList>
    </citation>
    <scope>NUCLEOTIDE SEQUENCE</scope>
    <source>
        <strain evidence="1">ATCC 200398</strain>
    </source>
</reference>
<evidence type="ECO:0000313" key="1">
    <source>
        <dbReference type="EMBL" id="KAF2474495.1"/>
    </source>
</evidence>
<gene>
    <name evidence="1" type="ORF">BDR25DRAFT_351015</name>
</gene>